<proteinExistence type="predicted"/>
<dbReference type="Pfam" id="PF11104">
    <property type="entry name" value="PilM_2"/>
    <property type="match status" value="2"/>
</dbReference>
<dbReference type="InterPro" id="IPR043129">
    <property type="entry name" value="ATPase_NBD"/>
</dbReference>
<gene>
    <name evidence="1" type="ORF">C9I88_08940</name>
    <name evidence="2" type="ORF">C9J52_06350</name>
</gene>
<dbReference type="STRING" id="56192.UB38_05945"/>
<dbReference type="EMBL" id="PYOP01000007">
    <property type="protein sequence ID" value="PSW98622.1"/>
    <property type="molecule type" value="Genomic_DNA"/>
</dbReference>
<dbReference type="Gene3D" id="3.30.1490.300">
    <property type="match status" value="1"/>
</dbReference>
<dbReference type="AlphaFoldDB" id="A0A0D8Q7Y6"/>
<dbReference type="Proteomes" id="UP000241190">
    <property type="component" value="Unassembled WGS sequence"/>
</dbReference>
<accession>A0A0D8Q7Y6</accession>
<name>A0A0D8Q7Y6_9GAMM</name>
<dbReference type="Gene3D" id="3.30.420.40">
    <property type="match status" value="2"/>
</dbReference>
<reference evidence="1 4" key="1">
    <citation type="submission" date="2018-01" db="EMBL/GenBank/DDBJ databases">
        <title>Whole genome sequencing of Histamine producing bacteria.</title>
        <authorList>
            <person name="Butler K."/>
        </authorList>
    </citation>
    <scope>NUCLEOTIDE SEQUENCE [LARGE SCALE GENOMIC DNA]</scope>
    <source>
        <strain evidence="2 3">ATCC 51761</strain>
        <strain evidence="1 4">NCIMB 13481</strain>
    </source>
</reference>
<dbReference type="Proteomes" id="UP000241954">
    <property type="component" value="Unassembled WGS sequence"/>
</dbReference>
<dbReference type="InterPro" id="IPR050696">
    <property type="entry name" value="FtsA/MreB"/>
</dbReference>
<keyword evidence="3" id="KW-1185">Reference proteome</keyword>
<organism evidence="1 4">
    <name type="scientific">Photobacterium iliopiscarium</name>
    <dbReference type="NCBI Taxonomy" id="56192"/>
    <lineage>
        <taxon>Bacteria</taxon>
        <taxon>Pseudomonadati</taxon>
        <taxon>Pseudomonadota</taxon>
        <taxon>Gammaproteobacteria</taxon>
        <taxon>Vibrionales</taxon>
        <taxon>Vibrionaceae</taxon>
        <taxon>Photobacterium</taxon>
    </lineage>
</organism>
<evidence type="ECO:0000313" key="3">
    <source>
        <dbReference type="Proteomes" id="UP000241190"/>
    </source>
</evidence>
<protein>
    <submittedName>
        <fullName evidence="1">Pilus assembly protein PilM</fullName>
    </submittedName>
</protein>
<evidence type="ECO:0000313" key="1">
    <source>
        <dbReference type="EMBL" id="PSV97341.1"/>
    </source>
</evidence>
<dbReference type="EMBL" id="PYLW01000007">
    <property type="protein sequence ID" value="PSV97341.1"/>
    <property type="molecule type" value="Genomic_DNA"/>
</dbReference>
<dbReference type="PIRSF" id="PIRSF019169">
    <property type="entry name" value="PilM"/>
    <property type="match status" value="1"/>
</dbReference>
<dbReference type="NCBIfam" id="TIGR01175">
    <property type="entry name" value="pilM"/>
    <property type="match status" value="1"/>
</dbReference>
<dbReference type="InterPro" id="IPR005883">
    <property type="entry name" value="PilM"/>
</dbReference>
<dbReference type="SUPFAM" id="SSF53067">
    <property type="entry name" value="Actin-like ATPase domain"/>
    <property type="match status" value="1"/>
</dbReference>
<evidence type="ECO:0000313" key="2">
    <source>
        <dbReference type="EMBL" id="PSW98622.1"/>
    </source>
</evidence>
<dbReference type="PANTHER" id="PTHR32432">
    <property type="entry name" value="CELL DIVISION PROTEIN FTSA-RELATED"/>
    <property type="match status" value="1"/>
</dbReference>
<dbReference type="OrthoDB" id="9773403at2"/>
<evidence type="ECO:0000313" key="4">
    <source>
        <dbReference type="Proteomes" id="UP000241954"/>
    </source>
</evidence>
<dbReference type="PANTHER" id="PTHR32432:SF3">
    <property type="entry name" value="ETHANOLAMINE UTILIZATION PROTEIN EUTJ"/>
    <property type="match status" value="1"/>
</dbReference>
<dbReference type="GeneID" id="93549428"/>
<sequence length="326" mass="36468">MFRNPLSVGVDIGNHSIKAVVLQQKKEQFELAAFVEVELTKTVINDQHSVNNAELLSAMRQIKKQLPWQAKAVTLALPDSAVISKVVQLDTSLNEEEAEFAILQALGAASPFPVEELWFDYFPLISDRFSDSASTTPFQVFASRKETIDNRVNALLKLGFKPKVMELQTHALLWLAEYLAEMGSHYNQWGVVDVGKRHTEFCMKPQGSAAYHREIRFGTGLFEQQDESIDLGNNHAEQFTKQLAEQLKRQIQLYNSTHPRSGIKGLWLCGGGQNLVSESLLQRLIGLDVVWVSPFQHFSCAKKVELPHSMSSQYAVATGLALRGLA</sequence>
<dbReference type="RefSeq" id="WP_045035954.1">
    <property type="nucleotide sequence ID" value="NZ_CAMQYU010000010.1"/>
</dbReference>
<comment type="caution">
    <text evidence="1">The sequence shown here is derived from an EMBL/GenBank/DDBJ whole genome shotgun (WGS) entry which is preliminary data.</text>
</comment>